<evidence type="ECO:0000313" key="2">
    <source>
        <dbReference type="EMBL" id="EFB34269.1"/>
    </source>
</evidence>
<protein>
    <submittedName>
        <fullName evidence="2">Uncharacterized protein</fullName>
    </submittedName>
</protein>
<feature type="region of interest" description="Disordered" evidence="1">
    <location>
        <begin position="94"/>
        <end position="124"/>
    </location>
</feature>
<comment type="caution">
    <text evidence="2">The sequence shown here is derived from an EMBL/GenBank/DDBJ whole genome shotgun (WGS) entry which is preliminary data.</text>
</comment>
<gene>
    <name evidence="2" type="ORF">PREVCOP_06268</name>
</gene>
<feature type="region of interest" description="Disordered" evidence="1">
    <location>
        <begin position="246"/>
        <end position="267"/>
    </location>
</feature>
<dbReference type="Proteomes" id="UP000004477">
    <property type="component" value="Unassembled WGS sequence"/>
</dbReference>
<feature type="compositionally biased region" description="Polar residues" evidence="1">
    <location>
        <begin position="258"/>
        <end position="267"/>
    </location>
</feature>
<organism evidence="2 3">
    <name type="scientific">Segatella copri DSM 18205</name>
    <dbReference type="NCBI Taxonomy" id="537011"/>
    <lineage>
        <taxon>Bacteria</taxon>
        <taxon>Pseudomonadati</taxon>
        <taxon>Bacteroidota</taxon>
        <taxon>Bacteroidia</taxon>
        <taxon>Bacteroidales</taxon>
        <taxon>Prevotellaceae</taxon>
        <taxon>Segatella</taxon>
    </lineage>
</organism>
<accession>D1PGA4</accession>
<reference evidence="2" key="1">
    <citation type="submission" date="2009-11" db="EMBL/GenBank/DDBJ databases">
        <authorList>
            <person name="Weinstock G."/>
            <person name="Sodergren E."/>
            <person name="Clifton S."/>
            <person name="Fulton L."/>
            <person name="Fulton B."/>
            <person name="Courtney L."/>
            <person name="Fronick C."/>
            <person name="Harrison M."/>
            <person name="Strong C."/>
            <person name="Farmer C."/>
            <person name="Delahaunty K."/>
            <person name="Markovic C."/>
            <person name="Hall O."/>
            <person name="Minx P."/>
            <person name="Tomlinson C."/>
            <person name="Mitreva M."/>
            <person name="Nelson J."/>
            <person name="Hou S."/>
            <person name="Wollam A."/>
            <person name="Pepin K.H."/>
            <person name="Johnson M."/>
            <person name="Bhonagiri V."/>
            <person name="Nash W.E."/>
            <person name="Warren W."/>
            <person name="Chinwalla A."/>
            <person name="Mardis E.R."/>
            <person name="Wilson R.K."/>
        </authorList>
    </citation>
    <scope>NUCLEOTIDE SEQUENCE [LARGE SCALE GENOMIC DNA]</scope>
    <source>
        <strain evidence="2">DSM 18205</strain>
    </source>
</reference>
<evidence type="ECO:0000256" key="1">
    <source>
        <dbReference type="SAM" id="MobiDB-lite"/>
    </source>
</evidence>
<dbReference type="PaxDb" id="537011-PREVCOP_06268"/>
<dbReference type="HOGENOM" id="CLU_1041544_0_0_10"/>
<dbReference type="EMBL" id="ACBX02000040">
    <property type="protein sequence ID" value="EFB34269.1"/>
    <property type="molecule type" value="Genomic_DNA"/>
</dbReference>
<sequence>MAPVGVVGDAYVLHRQRDVVIGGDGEREGAVGGRDDHTVTIGLLDKALVALYQAFIVAVQLLVPLDGAEICGRKKGFQFLLCYEGLMMKRGTSDGIARNGGRRETSFRRGSKQRRGARERERSSGARELEQLKGFTYHLMLMNELLAGWRLQEIETAILTAAALAADGWNDELHGVDAQRIARKLLYPAYEMRLEDALAVLVLGLVNHRIGEYNHIATPEIFAVNPVHYHPVACLQLGRKPTLRHREDSENIGAHCPSQKQRQHQCY</sequence>
<dbReference type="AlphaFoldDB" id="D1PGA4"/>
<evidence type="ECO:0000313" key="3">
    <source>
        <dbReference type="Proteomes" id="UP000004477"/>
    </source>
</evidence>
<keyword evidence="3" id="KW-1185">Reference proteome</keyword>
<name>D1PGA4_9BACT</name>
<proteinExistence type="predicted"/>